<evidence type="ECO:0000256" key="1">
    <source>
        <dbReference type="ARBA" id="ARBA00004141"/>
    </source>
</evidence>
<accession>K6WIJ9</accession>
<feature type="domain" description="EamA" evidence="8">
    <location>
        <begin position="10"/>
        <end position="133"/>
    </location>
</feature>
<dbReference type="InterPro" id="IPR050638">
    <property type="entry name" value="AA-Vitamin_Transporters"/>
</dbReference>
<dbReference type="GO" id="GO:0016020">
    <property type="term" value="C:membrane"/>
    <property type="evidence" value="ECO:0007669"/>
    <property type="project" value="UniProtKB-SubCell"/>
</dbReference>
<feature type="transmembrane region" description="Helical" evidence="7">
    <location>
        <begin position="274"/>
        <end position="293"/>
    </location>
</feature>
<dbReference type="PANTHER" id="PTHR32322">
    <property type="entry name" value="INNER MEMBRANE TRANSPORTER"/>
    <property type="match status" value="1"/>
</dbReference>
<comment type="subcellular location">
    <subcellularLocation>
        <location evidence="1">Membrane</location>
        <topology evidence="1">Multi-pass membrane protein</topology>
    </subcellularLocation>
</comment>
<feature type="transmembrane region" description="Helical" evidence="7">
    <location>
        <begin position="36"/>
        <end position="56"/>
    </location>
</feature>
<feature type="transmembrane region" description="Helical" evidence="7">
    <location>
        <begin position="63"/>
        <end position="85"/>
    </location>
</feature>
<proteinExistence type="inferred from homology"/>
<evidence type="ECO:0000256" key="3">
    <source>
        <dbReference type="ARBA" id="ARBA00022692"/>
    </source>
</evidence>
<evidence type="ECO:0000256" key="4">
    <source>
        <dbReference type="ARBA" id="ARBA00022989"/>
    </source>
</evidence>
<comment type="caution">
    <text evidence="9">The sequence shown here is derived from an EMBL/GenBank/DDBJ whole genome shotgun (WGS) entry which is preliminary data.</text>
</comment>
<reference evidence="9 10" key="1">
    <citation type="submission" date="2012-08" db="EMBL/GenBank/DDBJ databases">
        <title>Whole genome shotgun sequence of Gordonia rhizosphera NBRC 16068.</title>
        <authorList>
            <person name="Takarada H."/>
            <person name="Isaki S."/>
            <person name="Hosoyama A."/>
            <person name="Tsuchikane K."/>
            <person name="Katsumata H."/>
            <person name="Baba S."/>
            <person name="Ohji S."/>
            <person name="Yamazaki S."/>
            <person name="Fujita N."/>
        </authorList>
    </citation>
    <scope>NUCLEOTIDE SEQUENCE [LARGE SCALE GENOMIC DNA]</scope>
    <source>
        <strain evidence="9 10">NBRC 16068</strain>
    </source>
</reference>
<comment type="similarity">
    <text evidence="2">Belongs to the EamA transporter family.</text>
</comment>
<feature type="transmembrane region" description="Helical" evidence="7">
    <location>
        <begin position="203"/>
        <end position="222"/>
    </location>
</feature>
<feature type="domain" description="EamA" evidence="8">
    <location>
        <begin position="199"/>
        <end position="313"/>
    </location>
</feature>
<dbReference type="eggNOG" id="COG0697">
    <property type="taxonomic scope" value="Bacteria"/>
</dbReference>
<dbReference type="Proteomes" id="UP000008363">
    <property type="component" value="Unassembled WGS sequence"/>
</dbReference>
<protein>
    <submittedName>
        <fullName evidence="9">Putative amino acid efflux protein</fullName>
    </submittedName>
</protein>
<evidence type="ECO:0000313" key="9">
    <source>
        <dbReference type="EMBL" id="GAB93621.1"/>
    </source>
</evidence>
<evidence type="ECO:0000313" key="10">
    <source>
        <dbReference type="Proteomes" id="UP000008363"/>
    </source>
</evidence>
<dbReference type="InterPro" id="IPR000620">
    <property type="entry name" value="EamA_dom"/>
</dbReference>
<dbReference type="SUPFAM" id="SSF103481">
    <property type="entry name" value="Multidrug resistance efflux transporter EmrE"/>
    <property type="match status" value="2"/>
</dbReference>
<dbReference type="InterPro" id="IPR037185">
    <property type="entry name" value="EmrE-like"/>
</dbReference>
<dbReference type="Gene3D" id="1.10.3730.20">
    <property type="match status" value="1"/>
</dbReference>
<keyword evidence="4 7" id="KW-1133">Transmembrane helix</keyword>
<evidence type="ECO:0000256" key="7">
    <source>
        <dbReference type="SAM" id="Phobius"/>
    </source>
</evidence>
<evidence type="ECO:0000259" key="8">
    <source>
        <dbReference type="Pfam" id="PF00892"/>
    </source>
</evidence>
<evidence type="ECO:0000256" key="6">
    <source>
        <dbReference type="SAM" id="MobiDB-lite"/>
    </source>
</evidence>
<evidence type="ECO:0000256" key="2">
    <source>
        <dbReference type="ARBA" id="ARBA00007362"/>
    </source>
</evidence>
<feature type="transmembrane region" description="Helical" evidence="7">
    <location>
        <begin position="299"/>
        <end position="321"/>
    </location>
</feature>
<keyword evidence="3 7" id="KW-0812">Transmembrane</keyword>
<feature type="transmembrane region" description="Helical" evidence="7">
    <location>
        <begin position="12"/>
        <end position="30"/>
    </location>
</feature>
<gene>
    <name evidence="9" type="ORF">GORHZ_233_00315</name>
</gene>
<name>K6WIJ9_9ACTN</name>
<feature type="transmembrane region" description="Helical" evidence="7">
    <location>
        <begin position="118"/>
        <end position="135"/>
    </location>
</feature>
<organism evidence="9 10">
    <name type="scientific">Gordonia rhizosphera NBRC 16068</name>
    <dbReference type="NCBI Taxonomy" id="1108045"/>
    <lineage>
        <taxon>Bacteria</taxon>
        <taxon>Bacillati</taxon>
        <taxon>Actinomycetota</taxon>
        <taxon>Actinomycetes</taxon>
        <taxon>Mycobacteriales</taxon>
        <taxon>Gordoniaceae</taxon>
        <taxon>Gordonia</taxon>
    </lineage>
</organism>
<feature type="transmembrane region" description="Helical" evidence="7">
    <location>
        <begin position="141"/>
        <end position="164"/>
    </location>
</feature>
<keyword evidence="10" id="KW-1185">Reference proteome</keyword>
<dbReference type="EMBL" id="BAHC01000233">
    <property type="protein sequence ID" value="GAB93621.1"/>
    <property type="molecule type" value="Genomic_DNA"/>
</dbReference>
<dbReference type="AlphaFoldDB" id="K6WIJ9"/>
<evidence type="ECO:0000256" key="5">
    <source>
        <dbReference type="ARBA" id="ARBA00023136"/>
    </source>
</evidence>
<feature type="transmembrane region" description="Helical" evidence="7">
    <location>
        <begin position="91"/>
        <end position="111"/>
    </location>
</feature>
<keyword evidence="5 7" id="KW-0472">Membrane</keyword>
<feature type="region of interest" description="Disordered" evidence="6">
    <location>
        <begin position="177"/>
        <end position="196"/>
    </location>
</feature>
<dbReference type="Pfam" id="PF00892">
    <property type="entry name" value="EamA"/>
    <property type="match status" value="2"/>
</dbReference>
<dbReference type="STRING" id="1108045.GORHZ_233_00315"/>
<sequence>MVLMTNRDRLLGLGVVAMWGFNFIAIRLGLDHFPPFFFAALRFAVMAVPVVLFVRFPQVRMRWFLLYAVGFGMVQFAFLFLAMHLGMPTGLASLVLQSSAPFTVLLGVLFLRERMSPLQVVGIAAAVAGMVIIGVDRATHSTLGLGAVVPMILTVLAGLSWAVGNIGSRLAVQKGPARSAPGARQSGPAGSAPGARLDDPLRMTLWMSVVPPIPMFAMSLVLDGPTAGTDSLTTLGSRSGVLALVGLAYVVLLGTIAGSGLWTMLMSRYEASRVAPLSLLVPVIGITAAWLLLGETPTAVEVGGAVIVIVGCAAGVLAAPVNRPQLPPLRSAERVDERRADPIHRGAGVGADQGHVREPVDEAAGAVEDHRHARRLQSVGVGDALVAERVEPRDDHVGRREACQVLGQQR</sequence>
<dbReference type="PANTHER" id="PTHR32322:SF9">
    <property type="entry name" value="AMINO-ACID METABOLITE EFFLUX PUMP-RELATED"/>
    <property type="match status" value="1"/>
</dbReference>
<feature type="transmembrane region" description="Helical" evidence="7">
    <location>
        <begin position="242"/>
        <end position="262"/>
    </location>
</feature>